<evidence type="ECO:0000313" key="2">
    <source>
        <dbReference type="EMBL" id="KAG0561746.1"/>
    </source>
</evidence>
<evidence type="ECO:0000256" key="1">
    <source>
        <dbReference type="SAM" id="MobiDB-lite"/>
    </source>
</evidence>
<name>A0A8T0GQ63_CERPU</name>
<organism evidence="2 3">
    <name type="scientific">Ceratodon purpureus</name>
    <name type="common">Fire moss</name>
    <name type="synonym">Dicranum purpureum</name>
    <dbReference type="NCBI Taxonomy" id="3225"/>
    <lineage>
        <taxon>Eukaryota</taxon>
        <taxon>Viridiplantae</taxon>
        <taxon>Streptophyta</taxon>
        <taxon>Embryophyta</taxon>
        <taxon>Bryophyta</taxon>
        <taxon>Bryophytina</taxon>
        <taxon>Bryopsida</taxon>
        <taxon>Dicranidae</taxon>
        <taxon>Pseudoditrichales</taxon>
        <taxon>Ditrichaceae</taxon>
        <taxon>Ceratodon</taxon>
    </lineage>
</organism>
<dbReference type="EMBL" id="CM026430">
    <property type="protein sequence ID" value="KAG0561746.1"/>
    <property type="molecule type" value="Genomic_DNA"/>
</dbReference>
<feature type="compositionally biased region" description="Pro residues" evidence="1">
    <location>
        <begin position="38"/>
        <end position="48"/>
    </location>
</feature>
<dbReference type="Proteomes" id="UP000822688">
    <property type="component" value="Chromosome 9"/>
</dbReference>
<comment type="caution">
    <text evidence="2">The sequence shown here is derived from an EMBL/GenBank/DDBJ whole genome shotgun (WGS) entry which is preliminary data.</text>
</comment>
<gene>
    <name evidence="2" type="ORF">KC19_9G088200</name>
</gene>
<reference evidence="2" key="1">
    <citation type="submission" date="2020-06" db="EMBL/GenBank/DDBJ databases">
        <title>WGS assembly of Ceratodon purpureus strain R40.</title>
        <authorList>
            <person name="Carey S.B."/>
            <person name="Jenkins J."/>
            <person name="Shu S."/>
            <person name="Lovell J.T."/>
            <person name="Sreedasyam A."/>
            <person name="Maumus F."/>
            <person name="Tiley G.P."/>
            <person name="Fernandez-Pozo N."/>
            <person name="Barry K."/>
            <person name="Chen C."/>
            <person name="Wang M."/>
            <person name="Lipzen A."/>
            <person name="Daum C."/>
            <person name="Saski C.A."/>
            <person name="Payton A.C."/>
            <person name="Mcbreen J.C."/>
            <person name="Conrad R.E."/>
            <person name="Kollar L.M."/>
            <person name="Olsson S."/>
            <person name="Huttunen S."/>
            <person name="Landis J.B."/>
            <person name="Wickett N.J."/>
            <person name="Johnson M.G."/>
            <person name="Rensing S.A."/>
            <person name="Grimwood J."/>
            <person name="Schmutz J."/>
            <person name="Mcdaniel S.F."/>
        </authorList>
    </citation>
    <scope>NUCLEOTIDE SEQUENCE</scope>
    <source>
        <strain evidence="2">R40</strain>
    </source>
</reference>
<protein>
    <submittedName>
        <fullName evidence="2">Uncharacterized protein</fullName>
    </submittedName>
</protein>
<dbReference type="AlphaFoldDB" id="A0A8T0GQ63"/>
<feature type="compositionally biased region" description="Basic and acidic residues" evidence="1">
    <location>
        <begin position="1"/>
        <end position="10"/>
    </location>
</feature>
<evidence type="ECO:0000313" key="3">
    <source>
        <dbReference type="Proteomes" id="UP000822688"/>
    </source>
</evidence>
<feature type="region of interest" description="Disordered" evidence="1">
    <location>
        <begin position="1"/>
        <end position="54"/>
    </location>
</feature>
<accession>A0A8T0GQ63</accession>
<keyword evidence="3" id="KW-1185">Reference proteome</keyword>
<proteinExistence type="predicted"/>
<sequence>MQQKTPEKNQRTSPHLRQPNRHQTPIVKPQRPTKPRALPTPKPNPNIPKPKHRTHIQKHIPNTPDISQTCDISQTQCNICQTQVKYPNTWRSLKKMSATDL</sequence>